<keyword evidence="2" id="KW-0812">Transmembrane</keyword>
<feature type="transmembrane region" description="Helical" evidence="2">
    <location>
        <begin position="213"/>
        <end position="234"/>
    </location>
</feature>
<feature type="compositionally biased region" description="Pro residues" evidence="1">
    <location>
        <begin position="744"/>
        <end position="753"/>
    </location>
</feature>
<feature type="region of interest" description="Disordered" evidence="1">
    <location>
        <begin position="673"/>
        <end position="766"/>
    </location>
</feature>
<dbReference type="EMBL" id="LFIW01000748">
    <property type="protein sequence ID" value="KZL85007.1"/>
    <property type="molecule type" value="Genomic_DNA"/>
</dbReference>
<feature type="compositionally biased region" description="Low complexity" evidence="1">
    <location>
        <begin position="1196"/>
        <end position="1209"/>
    </location>
</feature>
<feature type="transmembrane region" description="Helical" evidence="2">
    <location>
        <begin position="146"/>
        <end position="166"/>
    </location>
</feature>
<comment type="caution">
    <text evidence="3">The sequence shown here is derived from an EMBL/GenBank/DDBJ whole genome shotgun (WGS) entry which is preliminary data.</text>
</comment>
<keyword evidence="2" id="KW-1133">Transmembrane helix</keyword>
<feature type="region of interest" description="Disordered" evidence="1">
    <location>
        <begin position="1169"/>
        <end position="1211"/>
    </location>
</feature>
<feature type="compositionally biased region" description="Polar residues" evidence="1">
    <location>
        <begin position="1751"/>
        <end position="1769"/>
    </location>
</feature>
<feature type="region of interest" description="Disordered" evidence="1">
    <location>
        <begin position="1542"/>
        <end position="1566"/>
    </location>
</feature>
<feature type="compositionally biased region" description="Basic and acidic residues" evidence="1">
    <location>
        <begin position="1557"/>
        <end position="1566"/>
    </location>
</feature>
<reference evidence="3 4" key="1">
    <citation type="submission" date="2015-06" db="EMBL/GenBank/DDBJ databases">
        <title>Survival trade-offs in plant roots during colonization by closely related pathogenic and mutualistic fungi.</title>
        <authorList>
            <person name="Hacquard S."/>
            <person name="Kracher B."/>
            <person name="Hiruma K."/>
            <person name="Weinman A."/>
            <person name="Muench P."/>
            <person name="Garrido Oter R."/>
            <person name="Ver Loren van Themaat E."/>
            <person name="Dallerey J.-F."/>
            <person name="Damm U."/>
            <person name="Henrissat B."/>
            <person name="Lespinet O."/>
            <person name="Thon M."/>
            <person name="Kemen E."/>
            <person name="McHardy A.C."/>
            <person name="Schulze-Lefert P."/>
            <person name="O'Connell R.J."/>
        </authorList>
    </citation>
    <scope>NUCLEOTIDE SEQUENCE [LARGE SCALE GENOMIC DNA]</scope>
    <source>
        <strain evidence="3 4">MAFF 238704</strain>
    </source>
</reference>
<feature type="compositionally biased region" description="Acidic residues" evidence="1">
    <location>
        <begin position="1476"/>
        <end position="1502"/>
    </location>
</feature>
<feature type="transmembrane region" description="Helical" evidence="2">
    <location>
        <begin position="181"/>
        <end position="201"/>
    </location>
</feature>
<feature type="compositionally biased region" description="Basic and acidic residues" evidence="1">
    <location>
        <begin position="1946"/>
        <end position="1960"/>
    </location>
</feature>
<feature type="compositionally biased region" description="Basic and acidic residues" evidence="1">
    <location>
        <begin position="815"/>
        <end position="825"/>
    </location>
</feature>
<feature type="region of interest" description="Disordered" evidence="1">
    <location>
        <begin position="238"/>
        <end position="271"/>
    </location>
</feature>
<keyword evidence="4" id="KW-1185">Reference proteome</keyword>
<feature type="compositionally biased region" description="Polar residues" evidence="1">
    <location>
        <begin position="402"/>
        <end position="412"/>
    </location>
</feature>
<feature type="region of interest" description="Disordered" evidence="1">
    <location>
        <begin position="783"/>
        <end position="841"/>
    </location>
</feature>
<name>A0A167EDS8_COLIC</name>
<evidence type="ECO:0000256" key="2">
    <source>
        <dbReference type="SAM" id="Phobius"/>
    </source>
</evidence>
<evidence type="ECO:0000256" key="1">
    <source>
        <dbReference type="SAM" id="MobiDB-lite"/>
    </source>
</evidence>
<feature type="transmembrane region" description="Helical" evidence="2">
    <location>
        <begin position="112"/>
        <end position="134"/>
    </location>
</feature>
<feature type="compositionally biased region" description="Polar residues" evidence="1">
    <location>
        <begin position="528"/>
        <end position="562"/>
    </location>
</feature>
<dbReference type="Proteomes" id="UP000076584">
    <property type="component" value="Unassembled WGS sequence"/>
</dbReference>
<accession>A0A167EDS8</accession>
<sequence>MFIPGIVQALIAALTFGIVIQAATPFVFPLVKGHGSKIFRDGLRLVLITFLVSSALWAQIDFTALTLDPTSTSGCQVVVIFASIFDQLARFAIEQFLLWAINANASAPAGTMVYQAVLGVRFILGAVFVGFQKAQIATVCVARNDVLAIGAVVMVTDFAVVAMLAFKANSIGITTVQSKKAVMWTIGALGLWTATSIPLLLGIDTIELLFRTAFPATGLSILISILTGNFGALLPARQKQPVHPDAQSPRNISSSREISTSDTDYPPSRYEDLKAGTITTITTFNQPRDFVAGAGGALPTIAGSVPGQANTGVGGVPVQGQLFPPTRAQTAPVRESRRIDVKPNILNKRSIFDKIGPGSNMKNAISNPILQEAGEQNPLSKIATVDLATAARNDRERRGNDLTMQRNSSTFNAHRPAPKPPAITPEEALRRAQSGKRKEVGLASPPAESQQLRSGGLMSNPPAMTSSAQLSPGVEEIRRRSPRQMPEDYQQSEETRPTTPPQPIPVSNISPPRPPRPERPLSPFETVGRSTSQRTVETSLSQDALGRSASQRSTVTSVQATSPPMALVPPPKSAARLMSPKKPDLPSTWPIQTVVDPTIRPSRQKPPSPKTPGGTLQRRPTGGLPSNPRAMTMRPTAKDPSVPQEQTVLFVNNIQYNDPTAVQNIIQGATNQAPKTPLPLQSPAPALKSSNSVVHRPRPIPRQQGKDRQIFPAENSPNHKRSKSGGSIISRKSILMSNPGSPTQLPPLPPPPKSAGGNPIRALPNDTKSMTFDEKMELFFPGALGGTDANGQPRASIPEMPLVPSAYKPTSNAAIEEKDAWDSESSHGQSKQSDRSTKTSIRTHSILEIEEAVLPDMPPRFTSKFSVDTSVITGRPDEHESWIPALPANDGLRTKTSYDGAKRQSSPVIPVRNPSLSEFSEARTARTRDEETTTNWGSIHSPVAAVNIQEVTHMPKPTWIQPRDERNPRDLSMISQNDGKEVMTIMLDASMEHERDVEAPQARESPVDLPHVSVANRGARWHRRIGDESITFTERKEKVQSRRQPPPTPLQLRSPVKKNAVVMHAAEPSPLESPQHAYEMIQAQLKKFEEPNRDSYESEGQRIRLLESLEAEMGQQENQWHEMQHGLSRDSLSTAGTTSVRNSQHESAIVNSQAVPNIDNALHEIPQRNNISLDRQTARRARMGSISKSSYEDLRSASSISSHNNSNDNRTSLWQQRLADAQMEYMENASVLLAKRNLNFLSVSKVPLSAAALQLGSPTPPDTDESDADDAQILARLMPNERAAPPEGLWKPDSPVYFEREQPSLLWAPAHHHVATKSSFPSGDGDALRGLPVRPAMRKVSEPLNISSSQLWQPDHTAAKKLRTTSGLWRASWIPEAPKPQTRPVTQRPPRRSKRVTLLPDILESPQPLPDKRGTLGIFQFPWGEKSDTATVQPRPSHMLMAMPGTMSTGGSAIRAALEARAKQLESAEYSSSFFDDYDDEEEEEGDDEVSDIEQDADSDDGFDETTLWEIASLLQSDQVPSKNSLLPQPAFYRPDSFVEEHISERSQSEYEDSEEEKTVADEEDTKHDSMVITVAAEATPAAPEPVSLLWTPKPKTFVTARKAMGLLQPDARTWGGYVEKMEAAPRVRERLPEPAIIHSTALWTPPAKKAAPKTNGPLWNKPQQQAARALWAARPAVIYTESTGLFNPSHKRACFKTTSAEPVGLGMPPCARVTSEELPQLMSTSLWAPTPVVTRIENWISFSTARPGSSFEAASSGRSTPSLDTASTRSDDEEAVSDFEPLHDVPVKKATWWDSFKTKVSPVAQTESQPEPLRRTTATPAEWEAALNEAIRFIPSPRLVRVETTTAQWAEALNQAIASSFNAAKSHPAFAGSVTTTAICDPAVANPIFFSSSPTLVKGLSSLVPEEIINPPPASHAIPLWSAPVVTIPKDTGIMWIPPTKPRLHPHDTAPMRPEDPEARRLRVKRAKTDVSASSSPEPVNFNGQTMWNRFYGAELRRVTPRGGGRDWLEGAAKPPVSKVVFRY</sequence>
<proteinExistence type="predicted"/>
<feature type="region of interest" description="Disordered" evidence="1">
    <location>
        <begin position="390"/>
        <end position="642"/>
    </location>
</feature>
<keyword evidence="2" id="KW-0472">Membrane</keyword>
<feature type="compositionally biased region" description="Low complexity" evidence="1">
    <location>
        <begin position="724"/>
        <end position="734"/>
    </location>
</feature>
<feature type="region of interest" description="Disordered" evidence="1">
    <location>
        <begin position="1469"/>
        <end position="1502"/>
    </location>
</feature>
<organism evidence="3 4">
    <name type="scientific">Colletotrichum incanum</name>
    <name type="common">Soybean anthracnose fungus</name>
    <dbReference type="NCBI Taxonomy" id="1573173"/>
    <lineage>
        <taxon>Eukaryota</taxon>
        <taxon>Fungi</taxon>
        <taxon>Dikarya</taxon>
        <taxon>Ascomycota</taxon>
        <taxon>Pezizomycotina</taxon>
        <taxon>Sordariomycetes</taxon>
        <taxon>Hypocreomycetidae</taxon>
        <taxon>Glomerellales</taxon>
        <taxon>Glomerellaceae</taxon>
        <taxon>Colletotrichum</taxon>
        <taxon>Colletotrichum spaethianum species complex</taxon>
    </lineage>
</organism>
<dbReference type="STRING" id="1573173.A0A167EDS8"/>
<feature type="region of interest" description="Disordered" evidence="1">
    <location>
        <begin position="1034"/>
        <end position="1053"/>
    </location>
</feature>
<feature type="transmembrane region" description="Helical" evidence="2">
    <location>
        <begin position="43"/>
        <end position="60"/>
    </location>
</feature>
<evidence type="ECO:0000313" key="3">
    <source>
        <dbReference type="EMBL" id="KZL85007.1"/>
    </source>
</evidence>
<protein>
    <submittedName>
        <fullName evidence="3">Uncharacterized protein</fullName>
    </submittedName>
</protein>
<gene>
    <name evidence="3" type="ORF">CI238_04122</name>
</gene>
<feature type="region of interest" description="Disordered" evidence="1">
    <location>
        <begin position="1751"/>
        <end position="1778"/>
    </location>
</feature>
<feature type="transmembrane region" description="Helical" evidence="2">
    <location>
        <begin position="6"/>
        <end position="31"/>
    </location>
</feature>
<evidence type="ECO:0000313" key="4">
    <source>
        <dbReference type="Proteomes" id="UP000076584"/>
    </source>
</evidence>
<feature type="compositionally biased region" description="Polar residues" evidence="1">
    <location>
        <begin position="248"/>
        <end position="263"/>
    </location>
</feature>
<feature type="region of interest" description="Disordered" evidence="1">
    <location>
        <begin position="1941"/>
        <end position="1960"/>
    </location>
</feature>